<sequence>MERLGCRKGERRTERLGYRKGEKRGLAAEKQPRKVAGCGKVTTARLDGADKVSRTCLEMMAKALSGILFGNTLVFVRNVAVIVKESEYQTLEYLDLSYKEHRGKIPDEIAEMIALQVLELAHNQFSGEIPSSLKRWLEMILQRASVILQLMGLDVWVICMVVC</sequence>
<protein>
    <submittedName>
        <fullName evidence="1">Uncharacterized protein</fullName>
    </submittedName>
</protein>
<dbReference type="EMBL" id="JANJYJ010000007">
    <property type="protein sequence ID" value="KAK3200138.1"/>
    <property type="molecule type" value="Genomic_DNA"/>
</dbReference>
<dbReference type="Proteomes" id="UP001281410">
    <property type="component" value="Unassembled WGS sequence"/>
</dbReference>
<dbReference type="AlphaFoldDB" id="A0AAE0E0W4"/>
<evidence type="ECO:0000313" key="2">
    <source>
        <dbReference type="Proteomes" id="UP001281410"/>
    </source>
</evidence>
<evidence type="ECO:0000313" key="1">
    <source>
        <dbReference type="EMBL" id="KAK3200138.1"/>
    </source>
</evidence>
<organism evidence="1 2">
    <name type="scientific">Dipteronia sinensis</name>
    <dbReference type="NCBI Taxonomy" id="43782"/>
    <lineage>
        <taxon>Eukaryota</taxon>
        <taxon>Viridiplantae</taxon>
        <taxon>Streptophyta</taxon>
        <taxon>Embryophyta</taxon>
        <taxon>Tracheophyta</taxon>
        <taxon>Spermatophyta</taxon>
        <taxon>Magnoliopsida</taxon>
        <taxon>eudicotyledons</taxon>
        <taxon>Gunneridae</taxon>
        <taxon>Pentapetalae</taxon>
        <taxon>rosids</taxon>
        <taxon>malvids</taxon>
        <taxon>Sapindales</taxon>
        <taxon>Sapindaceae</taxon>
        <taxon>Hippocastanoideae</taxon>
        <taxon>Acereae</taxon>
        <taxon>Dipteronia</taxon>
    </lineage>
</organism>
<dbReference type="Pfam" id="PF00560">
    <property type="entry name" value="LRR_1"/>
    <property type="match status" value="1"/>
</dbReference>
<dbReference type="InterPro" id="IPR001611">
    <property type="entry name" value="Leu-rich_rpt"/>
</dbReference>
<reference evidence="1" key="1">
    <citation type="journal article" date="2023" name="Plant J.">
        <title>Genome sequences and population genomics provide insights into the demographic history, inbreeding, and mutation load of two 'living fossil' tree species of Dipteronia.</title>
        <authorList>
            <person name="Feng Y."/>
            <person name="Comes H.P."/>
            <person name="Chen J."/>
            <person name="Zhu S."/>
            <person name="Lu R."/>
            <person name="Zhang X."/>
            <person name="Li P."/>
            <person name="Qiu J."/>
            <person name="Olsen K.M."/>
            <person name="Qiu Y."/>
        </authorList>
    </citation>
    <scope>NUCLEOTIDE SEQUENCE</scope>
    <source>
        <strain evidence="1">NBL</strain>
    </source>
</reference>
<dbReference type="InterPro" id="IPR032675">
    <property type="entry name" value="LRR_dom_sf"/>
</dbReference>
<keyword evidence="2" id="KW-1185">Reference proteome</keyword>
<accession>A0AAE0E0W4</accession>
<comment type="caution">
    <text evidence="1">The sequence shown here is derived from an EMBL/GenBank/DDBJ whole genome shotgun (WGS) entry which is preliminary data.</text>
</comment>
<gene>
    <name evidence="1" type="ORF">Dsin_023553</name>
</gene>
<proteinExistence type="predicted"/>
<name>A0AAE0E0W4_9ROSI</name>
<dbReference type="SUPFAM" id="SSF52058">
    <property type="entry name" value="L domain-like"/>
    <property type="match status" value="1"/>
</dbReference>
<dbReference type="Gene3D" id="3.80.10.10">
    <property type="entry name" value="Ribonuclease Inhibitor"/>
    <property type="match status" value="1"/>
</dbReference>